<gene>
    <name evidence="1" type="ORF">TELCIR_24795</name>
</gene>
<protein>
    <submittedName>
        <fullName evidence="1">Uncharacterized protein</fullName>
    </submittedName>
</protein>
<feature type="non-terminal residue" evidence="1">
    <location>
        <position position="67"/>
    </location>
</feature>
<dbReference type="AlphaFoldDB" id="A0A2G9T7F9"/>
<dbReference type="Pfam" id="PF23266">
    <property type="entry name" value="VPS11_N"/>
    <property type="match status" value="1"/>
</dbReference>
<proteinExistence type="predicted"/>
<sequence>LKHDSNGTSKDCWTFDERTGSLVVASRDMVHFYEADQCTDADGYRGRCLQLGRSHEKLQLIALGDHL</sequence>
<keyword evidence="2" id="KW-1185">Reference proteome</keyword>
<evidence type="ECO:0000313" key="1">
    <source>
        <dbReference type="EMBL" id="PIO53854.1"/>
    </source>
</evidence>
<feature type="non-terminal residue" evidence="1">
    <location>
        <position position="1"/>
    </location>
</feature>
<accession>A0A2G9T7F9</accession>
<name>A0A2G9T7F9_TELCI</name>
<dbReference type="Proteomes" id="UP000230423">
    <property type="component" value="Unassembled WGS sequence"/>
</dbReference>
<dbReference type="OrthoDB" id="26184at2759"/>
<dbReference type="EMBL" id="KZ405449">
    <property type="protein sequence ID" value="PIO53854.1"/>
    <property type="molecule type" value="Genomic_DNA"/>
</dbReference>
<evidence type="ECO:0000313" key="2">
    <source>
        <dbReference type="Proteomes" id="UP000230423"/>
    </source>
</evidence>
<organism evidence="1 2">
    <name type="scientific">Teladorsagia circumcincta</name>
    <name type="common">Brown stomach worm</name>
    <name type="synonym">Ostertagia circumcincta</name>
    <dbReference type="NCBI Taxonomy" id="45464"/>
    <lineage>
        <taxon>Eukaryota</taxon>
        <taxon>Metazoa</taxon>
        <taxon>Ecdysozoa</taxon>
        <taxon>Nematoda</taxon>
        <taxon>Chromadorea</taxon>
        <taxon>Rhabditida</taxon>
        <taxon>Rhabditina</taxon>
        <taxon>Rhabditomorpha</taxon>
        <taxon>Strongyloidea</taxon>
        <taxon>Trichostrongylidae</taxon>
        <taxon>Teladorsagia</taxon>
    </lineage>
</organism>
<reference evidence="1 2" key="1">
    <citation type="submission" date="2015-09" db="EMBL/GenBank/DDBJ databases">
        <title>Draft genome of the parasitic nematode Teladorsagia circumcincta isolate WARC Sus (inbred).</title>
        <authorList>
            <person name="Mitreva M."/>
        </authorList>
    </citation>
    <scope>NUCLEOTIDE SEQUENCE [LARGE SCALE GENOMIC DNA]</scope>
    <source>
        <strain evidence="1 2">S</strain>
    </source>
</reference>